<dbReference type="InterPro" id="IPR013122">
    <property type="entry name" value="PKD1_2_channel"/>
</dbReference>
<keyword evidence="13" id="KW-0966">Cell projection</keyword>
<keyword evidence="11" id="KW-1015">Disulfide bond</keyword>
<dbReference type="InterPro" id="IPR051223">
    <property type="entry name" value="Polycystin"/>
</dbReference>
<dbReference type="InterPro" id="IPR046791">
    <property type="entry name" value="Polycystin_dom"/>
</dbReference>
<feature type="transmembrane region" description="Helical" evidence="16">
    <location>
        <begin position="96"/>
        <end position="114"/>
    </location>
</feature>
<evidence type="ECO:0000256" key="2">
    <source>
        <dbReference type="ARBA" id="ARBA00004651"/>
    </source>
</evidence>
<evidence type="ECO:0000256" key="7">
    <source>
        <dbReference type="ARBA" id="ARBA00022989"/>
    </source>
</evidence>
<gene>
    <name evidence="19" type="primary">PKD2L1_2</name>
    <name evidence="19" type="ORF">Ciccas_001877</name>
</gene>
<dbReference type="GO" id="GO:0005886">
    <property type="term" value="C:plasma membrane"/>
    <property type="evidence" value="ECO:0007669"/>
    <property type="project" value="UniProtKB-SubCell"/>
</dbReference>
<evidence type="ECO:0000259" key="17">
    <source>
        <dbReference type="Pfam" id="PF08016"/>
    </source>
</evidence>
<evidence type="ECO:0000313" key="20">
    <source>
        <dbReference type="Proteomes" id="UP001626550"/>
    </source>
</evidence>
<evidence type="ECO:0000256" key="14">
    <source>
        <dbReference type="ARBA" id="ARBA00023303"/>
    </source>
</evidence>
<evidence type="ECO:0000259" key="18">
    <source>
        <dbReference type="Pfam" id="PF20519"/>
    </source>
</evidence>
<dbReference type="SUPFAM" id="SSF47473">
    <property type="entry name" value="EF-hand"/>
    <property type="match status" value="1"/>
</dbReference>
<evidence type="ECO:0000256" key="4">
    <source>
        <dbReference type="ARBA" id="ARBA00022448"/>
    </source>
</evidence>
<dbReference type="GO" id="GO:0005929">
    <property type="term" value="C:cilium"/>
    <property type="evidence" value="ECO:0007669"/>
    <property type="project" value="UniProtKB-SubCell"/>
</dbReference>
<evidence type="ECO:0000256" key="1">
    <source>
        <dbReference type="ARBA" id="ARBA00004138"/>
    </source>
</evidence>
<dbReference type="Pfam" id="PF20519">
    <property type="entry name" value="Polycystin_dom"/>
    <property type="match status" value="1"/>
</dbReference>
<comment type="similarity">
    <text evidence="3">Belongs to the polycystin family.</text>
</comment>
<evidence type="ECO:0000256" key="5">
    <source>
        <dbReference type="ARBA" id="ARBA00022475"/>
    </source>
</evidence>
<keyword evidence="12" id="KW-0325">Glycoprotein</keyword>
<dbReference type="InterPro" id="IPR003915">
    <property type="entry name" value="PKD_2"/>
</dbReference>
<keyword evidence="4" id="KW-0813">Transport</keyword>
<keyword evidence="14 15" id="KW-0407">Ion channel</keyword>
<evidence type="ECO:0000256" key="9">
    <source>
        <dbReference type="ARBA" id="ARBA00023065"/>
    </source>
</evidence>
<evidence type="ECO:0000256" key="16">
    <source>
        <dbReference type="SAM" id="Phobius"/>
    </source>
</evidence>
<evidence type="ECO:0000256" key="13">
    <source>
        <dbReference type="ARBA" id="ARBA00023273"/>
    </source>
</evidence>
<dbReference type="Gene3D" id="1.10.238.10">
    <property type="entry name" value="EF-hand"/>
    <property type="match status" value="1"/>
</dbReference>
<keyword evidence="7 16" id="KW-1133">Transmembrane helix</keyword>
<dbReference type="GO" id="GO:0034220">
    <property type="term" value="P:monoatomic ion transmembrane transport"/>
    <property type="evidence" value="ECO:0007669"/>
    <property type="project" value="UniProtKB-KW"/>
</dbReference>
<dbReference type="AlphaFoldDB" id="A0ABD2QJU4"/>
<evidence type="ECO:0000256" key="10">
    <source>
        <dbReference type="ARBA" id="ARBA00023136"/>
    </source>
</evidence>
<reference evidence="19 20" key="1">
    <citation type="submission" date="2024-11" db="EMBL/GenBank/DDBJ databases">
        <title>Adaptive evolution of stress response genes in parasites aligns with host niche diversity.</title>
        <authorList>
            <person name="Hahn C."/>
            <person name="Resl P."/>
        </authorList>
    </citation>
    <scope>NUCLEOTIDE SEQUENCE [LARGE SCALE GENOMIC DNA]</scope>
    <source>
        <strain evidence="19">EGGRZ-B1_66</strain>
        <tissue evidence="19">Body</tissue>
    </source>
</reference>
<keyword evidence="6 16" id="KW-0812">Transmembrane</keyword>
<protein>
    <submittedName>
        <fullName evidence="19">Polycystic kidney disease 2-like 1</fullName>
    </submittedName>
</protein>
<feature type="transmembrane region" description="Helical" evidence="16">
    <location>
        <begin position="134"/>
        <end position="152"/>
    </location>
</feature>
<sequence>MGTFVGDVATYGAGGYYVDLPRDKNQTMAVLENLWANLWLDRQTRAIFITFSLYNPNLNLFAICNFFFEFPPSGGVIQKSDVRIANLLRYQTTKDYVCLACEIGFMILIFYYIIEEAIEIHRVGFKYLLAMGNLIDIVVVLVSLICAGFSIYRTIKVNEILKFLVEQQNFFPNFEFVSYWEIQYNYVISLLLFISWIKLFKFINFNRAMTLMSVSLSAAMDDLMSFMVMFAIIFFAYAQLGYLAFGSQATDMSSFSTACFSLLRLILNDFDFTQYKKANRILGPLYFVAFIVICFFILFNMFVAIISKTYEDVADEMHDAEKGYEFSDLFREGFAKIKNKILKRKQEIEGIQQVMEGYDSDDLLHINDFKTALQEQGHLNEDINKMLVKYDVNDDQQLSYKERLQLQADLQERKETQRLVKPEKGLKNQQK</sequence>
<comment type="caution">
    <text evidence="19">The sequence shown here is derived from an EMBL/GenBank/DDBJ whole genome shotgun (WGS) entry which is preliminary data.</text>
</comment>
<comment type="subcellular location">
    <subcellularLocation>
        <location evidence="2">Cell membrane</location>
        <topology evidence="2">Multi-pass membrane protein</topology>
    </subcellularLocation>
    <subcellularLocation>
        <location evidence="1">Cell projection</location>
        <location evidence="1">Cilium</location>
    </subcellularLocation>
</comment>
<evidence type="ECO:0000256" key="6">
    <source>
        <dbReference type="ARBA" id="ARBA00022692"/>
    </source>
</evidence>
<keyword evidence="20" id="KW-1185">Reference proteome</keyword>
<feature type="binding site" evidence="15">
    <location>
        <position position="395"/>
    </location>
    <ligand>
        <name>Ca(2+)</name>
        <dbReference type="ChEBI" id="CHEBI:29108"/>
        <label>2</label>
    </ligand>
</feature>
<name>A0ABD2QJU4_9PLAT</name>
<evidence type="ECO:0000256" key="3">
    <source>
        <dbReference type="ARBA" id="ARBA00007200"/>
    </source>
</evidence>
<dbReference type="FunFam" id="1.10.287.70:FF:000055">
    <property type="entry name" value="Polycystic kidney disease 2-like 1"/>
    <property type="match status" value="1"/>
</dbReference>
<dbReference type="EMBL" id="JBJKFK010000135">
    <property type="protein sequence ID" value="KAL3319447.1"/>
    <property type="molecule type" value="Genomic_DNA"/>
</dbReference>
<dbReference type="Gene3D" id="1.10.287.70">
    <property type="match status" value="1"/>
</dbReference>
<feature type="domain" description="Polycystin cation channel PKD1/PKD2" evidence="17">
    <location>
        <begin position="89"/>
        <end position="313"/>
    </location>
</feature>
<feature type="binding site" evidence="15">
    <location>
        <position position="402"/>
    </location>
    <ligand>
        <name>Ca(2+)</name>
        <dbReference type="ChEBI" id="CHEBI:29108"/>
        <label>2</label>
    </ligand>
</feature>
<dbReference type="Pfam" id="PF08016">
    <property type="entry name" value="PKD_channel"/>
    <property type="match status" value="1"/>
</dbReference>
<dbReference type="PANTHER" id="PTHR10877">
    <property type="entry name" value="POLYCYSTIN FAMILY MEMBER"/>
    <property type="match status" value="1"/>
</dbReference>
<keyword evidence="9 15" id="KW-0406">Ion transport</keyword>
<keyword evidence="15" id="KW-0109">Calcium transport</keyword>
<keyword evidence="15" id="KW-0479">Metal-binding</keyword>
<dbReference type="InterPro" id="IPR011992">
    <property type="entry name" value="EF-hand-dom_pair"/>
</dbReference>
<dbReference type="PRINTS" id="PR01433">
    <property type="entry name" value="POLYCYSTIN2"/>
</dbReference>
<evidence type="ECO:0000256" key="8">
    <source>
        <dbReference type="ARBA" id="ARBA00023054"/>
    </source>
</evidence>
<proteinExistence type="inferred from homology"/>
<dbReference type="PANTHER" id="PTHR10877:SF183">
    <property type="entry name" value="AT14535P-RELATED"/>
    <property type="match status" value="1"/>
</dbReference>
<evidence type="ECO:0000256" key="12">
    <source>
        <dbReference type="ARBA" id="ARBA00023180"/>
    </source>
</evidence>
<keyword evidence="15" id="KW-0106">Calcium</keyword>
<feature type="transmembrane region" description="Helical" evidence="16">
    <location>
        <begin position="285"/>
        <end position="306"/>
    </location>
</feature>
<dbReference type="Proteomes" id="UP001626550">
    <property type="component" value="Unassembled WGS sequence"/>
</dbReference>
<evidence type="ECO:0000256" key="11">
    <source>
        <dbReference type="ARBA" id="ARBA00023157"/>
    </source>
</evidence>
<feature type="transmembrane region" description="Helical" evidence="16">
    <location>
        <begin position="223"/>
        <end position="245"/>
    </location>
</feature>
<evidence type="ECO:0000313" key="19">
    <source>
        <dbReference type="EMBL" id="KAL3319447.1"/>
    </source>
</evidence>
<accession>A0ABD2QJU4</accession>
<feature type="binding site" evidence="15">
    <location>
        <position position="391"/>
    </location>
    <ligand>
        <name>Ca(2+)</name>
        <dbReference type="ChEBI" id="CHEBI:29108"/>
        <label>2</label>
    </ligand>
</feature>
<feature type="transmembrane region" description="Helical" evidence="16">
    <location>
        <begin position="184"/>
        <end position="203"/>
    </location>
</feature>
<keyword evidence="10 16" id="KW-0472">Membrane</keyword>
<keyword evidence="8" id="KW-0175">Coiled coil</keyword>
<organism evidence="19 20">
    <name type="scientific">Cichlidogyrus casuarinus</name>
    <dbReference type="NCBI Taxonomy" id="1844966"/>
    <lineage>
        <taxon>Eukaryota</taxon>
        <taxon>Metazoa</taxon>
        <taxon>Spiralia</taxon>
        <taxon>Lophotrochozoa</taxon>
        <taxon>Platyhelminthes</taxon>
        <taxon>Monogenea</taxon>
        <taxon>Monopisthocotylea</taxon>
        <taxon>Dactylogyridea</taxon>
        <taxon>Ancyrocephalidae</taxon>
        <taxon>Cichlidogyrus</taxon>
    </lineage>
</organism>
<keyword evidence="15" id="KW-0107">Calcium channel</keyword>
<feature type="domain" description="Polycystin" evidence="18">
    <location>
        <begin position="5"/>
        <end position="87"/>
    </location>
</feature>
<keyword evidence="5" id="KW-1003">Cell membrane</keyword>
<evidence type="ECO:0000256" key="15">
    <source>
        <dbReference type="PIRSR" id="PIRSR603915-1"/>
    </source>
</evidence>